<name>A0ACC2L6X5_PERAE</name>
<dbReference type="Proteomes" id="UP001234297">
    <property type="component" value="Chromosome 7"/>
</dbReference>
<evidence type="ECO:0000313" key="1">
    <source>
        <dbReference type="EMBL" id="KAJ8629175.1"/>
    </source>
</evidence>
<comment type="caution">
    <text evidence="1">The sequence shown here is derived from an EMBL/GenBank/DDBJ whole genome shotgun (WGS) entry which is preliminary data.</text>
</comment>
<organism evidence="1 2">
    <name type="scientific">Persea americana</name>
    <name type="common">Avocado</name>
    <dbReference type="NCBI Taxonomy" id="3435"/>
    <lineage>
        <taxon>Eukaryota</taxon>
        <taxon>Viridiplantae</taxon>
        <taxon>Streptophyta</taxon>
        <taxon>Embryophyta</taxon>
        <taxon>Tracheophyta</taxon>
        <taxon>Spermatophyta</taxon>
        <taxon>Magnoliopsida</taxon>
        <taxon>Magnoliidae</taxon>
        <taxon>Laurales</taxon>
        <taxon>Lauraceae</taxon>
        <taxon>Persea</taxon>
    </lineage>
</organism>
<accession>A0ACC2L6X5</accession>
<evidence type="ECO:0000313" key="2">
    <source>
        <dbReference type="Proteomes" id="UP001234297"/>
    </source>
</evidence>
<sequence>MSEGIGMAQEEGSNDLLQAHAHVWNLTFSFISSMSLKCAIQLGIPDIIHNHGQPITLSELAASIPITPTKTAFLQRLMRLLVHSGIFAIQKNEENKVEKEQGYVLTPSSKILLSTRTGVSPYLLTVTDSVLVLPWHFLSSWFIGNEPTAFETAHGTSLWGYTANHIEFNNLFNKAMASDTQLVMSIIVKELAPVFHGLRSLVYVGGGTGTAATIIAEAFPQVKCTVFDLPHVVETLPKDSIIHAVGGDMFESIPHADAVFLKYLPNSLVCKRWLALHGRLRRSLKLLDSSSFTSRFSDLTEIDLIAASVHSQSPRSSSYIFLTLPIHSDDSAARFVLDELFLPPDYIDIGLRTLSSGCPNLWKLTLIAETKAGLASIAAECPTLQELELHRCTNDVLSTIASFENLQILRVIAFVEGLYDDSSISDVGLTILAHDCRCLVKPELSGCEGSYEGISAIGPCCPMLEELTLCDHWMDGGWLAPLSFCGNLKTLRLEGCKKVDANPGQVEHLGLCLALKTLQLRRCQLQDKESLSTLFIVCATVREIIFQNFWGLDNDMFSIASICRYYDEFFS</sequence>
<keyword evidence="2" id="KW-1185">Reference proteome</keyword>
<gene>
    <name evidence="1" type="ORF">MRB53_022498</name>
</gene>
<protein>
    <submittedName>
        <fullName evidence="1">Uncharacterized protein</fullName>
    </submittedName>
</protein>
<proteinExistence type="predicted"/>
<dbReference type="EMBL" id="CM056815">
    <property type="protein sequence ID" value="KAJ8629175.1"/>
    <property type="molecule type" value="Genomic_DNA"/>
</dbReference>
<reference evidence="1 2" key="1">
    <citation type="journal article" date="2022" name="Hortic Res">
        <title>A haplotype resolved chromosomal level avocado genome allows analysis of novel avocado genes.</title>
        <authorList>
            <person name="Nath O."/>
            <person name="Fletcher S.J."/>
            <person name="Hayward A."/>
            <person name="Shaw L.M."/>
            <person name="Masouleh A.K."/>
            <person name="Furtado A."/>
            <person name="Henry R.J."/>
            <person name="Mitter N."/>
        </authorList>
    </citation>
    <scope>NUCLEOTIDE SEQUENCE [LARGE SCALE GENOMIC DNA]</scope>
    <source>
        <strain evidence="2">cv. Hass</strain>
    </source>
</reference>